<dbReference type="InterPro" id="IPR052179">
    <property type="entry name" value="DD-CPase-like"/>
</dbReference>
<proteinExistence type="predicted"/>
<organism evidence="2 3">
    <name type="scientific">Streptococcus viridans</name>
    <dbReference type="NCBI Taxonomy" id="78535"/>
    <lineage>
        <taxon>Bacteria</taxon>
        <taxon>Bacillati</taxon>
        <taxon>Bacillota</taxon>
        <taxon>Bacilli</taxon>
        <taxon>Lactobacillales</taxon>
        <taxon>Streptococcaceae</taxon>
        <taxon>Streptococcus</taxon>
    </lineage>
</organism>
<evidence type="ECO:0000259" key="1">
    <source>
        <dbReference type="Pfam" id="PF02557"/>
    </source>
</evidence>
<keyword evidence="3" id="KW-1185">Reference proteome</keyword>
<dbReference type="AlphaFoldDB" id="A0ABD7NFV6"/>
<sequence length="82" mass="9257">MAFDLIGTDGNLVTEAKASQWLLKHAAEYGFVVRYLNGKEDKTGYMPEQWHLRYVGKEAKEIADSGLSLEEYFGFSGGDYKD</sequence>
<dbReference type="InterPro" id="IPR003709">
    <property type="entry name" value="VanY-like_core_dom"/>
</dbReference>
<dbReference type="GO" id="GO:0009002">
    <property type="term" value="F:serine-type D-Ala-D-Ala carboxypeptidase activity"/>
    <property type="evidence" value="ECO:0007669"/>
    <property type="project" value="UniProtKB-EC"/>
</dbReference>
<evidence type="ECO:0000313" key="3">
    <source>
        <dbReference type="Proteomes" id="UP000254098"/>
    </source>
</evidence>
<dbReference type="PANTHER" id="PTHR34385">
    <property type="entry name" value="D-ALANYL-D-ALANINE CARBOXYPEPTIDASE"/>
    <property type="match status" value="1"/>
</dbReference>
<dbReference type="SUPFAM" id="SSF55166">
    <property type="entry name" value="Hedgehog/DD-peptidase"/>
    <property type="match status" value="1"/>
</dbReference>
<keyword evidence="2" id="KW-0378">Hydrolase</keyword>
<dbReference type="EC" id="3.4.16.4" evidence="2"/>
<comment type="caution">
    <text evidence="2">The sequence shown here is derived from an EMBL/GenBank/DDBJ whole genome shotgun (WGS) entry which is preliminary data.</text>
</comment>
<dbReference type="InterPro" id="IPR009045">
    <property type="entry name" value="Zn_M74/Hedgehog-like"/>
</dbReference>
<name>A0ABD7NFV6_9STRE</name>
<accession>A0ABD7NFV6</accession>
<protein>
    <submittedName>
        <fullName evidence="2">Serine-type D-Ala-D-Ala carboxypeptidase</fullName>
        <ecNumber evidence="2">3.4.16.4</ecNumber>
    </submittedName>
</protein>
<keyword evidence="2" id="KW-0121">Carboxypeptidase</keyword>
<dbReference type="Proteomes" id="UP000254098">
    <property type="component" value="Unassembled WGS sequence"/>
</dbReference>
<dbReference type="Pfam" id="PF02557">
    <property type="entry name" value="VanY"/>
    <property type="match status" value="1"/>
</dbReference>
<feature type="domain" description="D-alanyl-D-alanine carboxypeptidase-like core" evidence="1">
    <location>
        <begin position="12"/>
        <end position="57"/>
    </location>
</feature>
<keyword evidence="2" id="KW-0645">Protease</keyword>
<evidence type="ECO:0000313" key="2">
    <source>
        <dbReference type="EMBL" id="SUO78430.1"/>
    </source>
</evidence>
<dbReference type="Gene3D" id="3.30.1380.10">
    <property type="match status" value="1"/>
</dbReference>
<gene>
    <name evidence="2" type="ORF">NCTC1080_01347</name>
</gene>
<reference evidence="2 3" key="1">
    <citation type="submission" date="2018-06" db="EMBL/GenBank/DDBJ databases">
        <authorList>
            <consortium name="Pathogen Informatics"/>
            <person name="Doyle S."/>
        </authorList>
    </citation>
    <scope>NUCLEOTIDE SEQUENCE [LARGE SCALE GENOMIC DNA]</scope>
    <source>
        <strain evidence="2 3">NCTC1080</strain>
    </source>
</reference>
<dbReference type="PANTHER" id="PTHR34385:SF1">
    <property type="entry name" value="PEPTIDOGLYCAN L-ALANYL-D-GLUTAMATE ENDOPEPTIDASE CWLK"/>
    <property type="match status" value="1"/>
</dbReference>
<dbReference type="EMBL" id="UHHS01000001">
    <property type="protein sequence ID" value="SUO78430.1"/>
    <property type="molecule type" value="Genomic_DNA"/>
</dbReference>